<evidence type="ECO:0000313" key="1">
    <source>
        <dbReference type="EMBL" id="RAL00577.1"/>
    </source>
</evidence>
<keyword evidence="2" id="KW-1185">Reference proteome</keyword>
<gene>
    <name evidence="1" type="ORF">BO80DRAFT_445301</name>
</gene>
<dbReference type="VEuPathDB" id="FungiDB:BO80DRAFT_445301"/>
<organism evidence="1 2">
    <name type="scientific">Aspergillus ibericus CBS 121593</name>
    <dbReference type="NCBI Taxonomy" id="1448316"/>
    <lineage>
        <taxon>Eukaryota</taxon>
        <taxon>Fungi</taxon>
        <taxon>Dikarya</taxon>
        <taxon>Ascomycota</taxon>
        <taxon>Pezizomycotina</taxon>
        <taxon>Eurotiomycetes</taxon>
        <taxon>Eurotiomycetidae</taxon>
        <taxon>Eurotiales</taxon>
        <taxon>Aspergillaceae</taxon>
        <taxon>Aspergillus</taxon>
        <taxon>Aspergillus subgen. Circumdati</taxon>
    </lineage>
</organism>
<dbReference type="RefSeq" id="XP_025574904.1">
    <property type="nucleotide sequence ID" value="XM_025721484.1"/>
</dbReference>
<sequence length="237" mass="26802">MRRSSMNLKCLQKPASEWSEKHLRSLHVTRRDGTPLEDFDFARYMPEDGDHGMIAPSQCKDRLATELKVGTRDSGHHLARNDGCVVLRGRDGIEAVPIISFEAKKRDLGNRVHYPEHSQEPYRADIFGQEVALLYGQACACSVDGTGDVVTGHTGWLITMHGTRLRLLQGDFSRAYLCGVRSKTLARTQLLVVKRSDEFNVKYPDRRVEALKAVMGLLRFIKLGTYRNAYLERLGAR</sequence>
<dbReference type="AlphaFoldDB" id="A0A395GYD3"/>
<evidence type="ECO:0000313" key="2">
    <source>
        <dbReference type="Proteomes" id="UP000249402"/>
    </source>
</evidence>
<reference evidence="1 2" key="1">
    <citation type="submission" date="2018-02" db="EMBL/GenBank/DDBJ databases">
        <title>The genomes of Aspergillus section Nigri reveals drivers in fungal speciation.</title>
        <authorList>
            <consortium name="DOE Joint Genome Institute"/>
            <person name="Vesth T.C."/>
            <person name="Nybo J."/>
            <person name="Theobald S."/>
            <person name="Brandl J."/>
            <person name="Frisvad J.C."/>
            <person name="Nielsen K.F."/>
            <person name="Lyhne E.K."/>
            <person name="Kogle M.E."/>
            <person name="Kuo A."/>
            <person name="Riley R."/>
            <person name="Clum A."/>
            <person name="Nolan M."/>
            <person name="Lipzen A."/>
            <person name="Salamov A."/>
            <person name="Henrissat B."/>
            <person name="Wiebenga A."/>
            <person name="De vries R.P."/>
            <person name="Grigoriev I.V."/>
            <person name="Mortensen U.H."/>
            <person name="Andersen M.R."/>
            <person name="Baker S.E."/>
        </authorList>
    </citation>
    <scope>NUCLEOTIDE SEQUENCE [LARGE SCALE GENOMIC DNA]</scope>
    <source>
        <strain evidence="1 2">CBS 121593</strain>
    </source>
</reference>
<proteinExistence type="predicted"/>
<protein>
    <submittedName>
        <fullName evidence="1">Uncharacterized protein</fullName>
    </submittedName>
</protein>
<dbReference type="OrthoDB" id="4526849at2759"/>
<name>A0A395GYD3_9EURO</name>
<accession>A0A395GYD3</accession>
<dbReference type="GeneID" id="37226349"/>
<dbReference type="Proteomes" id="UP000249402">
    <property type="component" value="Unassembled WGS sequence"/>
</dbReference>
<dbReference type="EMBL" id="KZ824439">
    <property type="protein sequence ID" value="RAL00577.1"/>
    <property type="molecule type" value="Genomic_DNA"/>
</dbReference>